<evidence type="ECO:0000313" key="2">
    <source>
        <dbReference type="EMBL" id="GAB49269.1"/>
    </source>
</evidence>
<dbReference type="Proteomes" id="UP000004367">
    <property type="component" value="Unassembled WGS sequence"/>
</dbReference>
<evidence type="ECO:0000313" key="3">
    <source>
        <dbReference type="Proteomes" id="UP000004367"/>
    </source>
</evidence>
<dbReference type="STRING" id="1089455.MOPEL_099_00690"/>
<gene>
    <name evidence="2" type="ORF">MOPEL_099_00690</name>
</gene>
<dbReference type="Pfam" id="PF12986">
    <property type="entry name" value="DUF3870"/>
    <property type="match status" value="1"/>
</dbReference>
<reference evidence="2 3" key="1">
    <citation type="submission" date="2012-02" db="EMBL/GenBank/DDBJ databases">
        <title>Whole genome shotgun sequence of Mobilicoccus pelagius NBRC 104925.</title>
        <authorList>
            <person name="Yoshida Y."/>
            <person name="Hosoyama A."/>
            <person name="Tsuchikane K."/>
            <person name="Katsumata H."/>
            <person name="Yamazaki S."/>
            <person name="Fujita N."/>
        </authorList>
    </citation>
    <scope>NUCLEOTIDE SEQUENCE [LARGE SCALE GENOMIC DNA]</scope>
    <source>
        <strain evidence="2 3">NBRC 104925</strain>
    </source>
</reference>
<dbReference type="EMBL" id="BAFE01000076">
    <property type="protein sequence ID" value="GAB49269.1"/>
    <property type="molecule type" value="Genomic_DNA"/>
</dbReference>
<sequence length="148" mass="15540">MSSWNTAGTEGLRVCRGVGRVGRGSDGSGAMVGVESSPGSGGCGARIYLTGEAKSPTNNPITARWGLFFVGLVVDTETHVVVEADCTATLSLTREFVAELLRGRSLLDEDALVEVITARYHGSSQRALAAAVRNAAHRYREIRSGSTA</sequence>
<protein>
    <recommendedName>
        <fullName evidence="1">DUF3870 domain-containing protein</fullName>
    </recommendedName>
</protein>
<comment type="caution">
    <text evidence="2">The sequence shown here is derived from an EMBL/GenBank/DDBJ whole genome shotgun (WGS) entry which is preliminary data.</text>
</comment>
<feature type="domain" description="DUF3870" evidence="1">
    <location>
        <begin position="48"/>
        <end position="140"/>
    </location>
</feature>
<evidence type="ECO:0000259" key="1">
    <source>
        <dbReference type="Pfam" id="PF12986"/>
    </source>
</evidence>
<proteinExistence type="predicted"/>
<name>H5UU61_9MICO</name>
<accession>H5UU61</accession>
<keyword evidence="3" id="KW-1185">Reference proteome</keyword>
<dbReference type="InterPro" id="IPR024617">
    <property type="entry name" value="DUF3870"/>
</dbReference>
<dbReference type="eggNOG" id="ENOG5032YR6">
    <property type="taxonomic scope" value="Bacteria"/>
</dbReference>
<organism evidence="2 3">
    <name type="scientific">Mobilicoccus pelagius NBRC 104925</name>
    <dbReference type="NCBI Taxonomy" id="1089455"/>
    <lineage>
        <taxon>Bacteria</taxon>
        <taxon>Bacillati</taxon>
        <taxon>Actinomycetota</taxon>
        <taxon>Actinomycetes</taxon>
        <taxon>Micrococcales</taxon>
        <taxon>Dermatophilaceae</taxon>
        <taxon>Mobilicoccus</taxon>
    </lineage>
</organism>
<dbReference type="AlphaFoldDB" id="H5UU61"/>